<comment type="caution">
    <text evidence="2">The sequence shown here is derived from an EMBL/GenBank/DDBJ whole genome shotgun (WGS) entry which is preliminary data.</text>
</comment>
<dbReference type="Pfam" id="PF14280">
    <property type="entry name" value="DUF4365"/>
    <property type="match status" value="1"/>
</dbReference>
<protein>
    <recommendedName>
        <fullName evidence="1">DUF4365 domain-containing protein</fullName>
    </recommendedName>
</protein>
<gene>
    <name evidence="2" type="ORF">A2713_00040</name>
</gene>
<accession>A0A1F4UQ04</accession>
<evidence type="ECO:0000313" key="3">
    <source>
        <dbReference type="Proteomes" id="UP000176444"/>
    </source>
</evidence>
<evidence type="ECO:0000259" key="1">
    <source>
        <dbReference type="Pfam" id="PF14280"/>
    </source>
</evidence>
<reference evidence="2 3" key="1">
    <citation type="journal article" date="2016" name="Nat. Commun.">
        <title>Thousands of microbial genomes shed light on interconnected biogeochemical processes in an aquifer system.</title>
        <authorList>
            <person name="Anantharaman K."/>
            <person name="Brown C.T."/>
            <person name="Hug L.A."/>
            <person name="Sharon I."/>
            <person name="Castelle C.J."/>
            <person name="Probst A.J."/>
            <person name="Thomas B.C."/>
            <person name="Singh A."/>
            <person name="Wilkins M.J."/>
            <person name="Karaoz U."/>
            <person name="Brodie E.L."/>
            <person name="Williams K.H."/>
            <person name="Hubbard S.S."/>
            <person name="Banfield J.F."/>
        </authorList>
    </citation>
    <scope>NUCLEOTIDE SEQUENCE [LARGE SCALE GENOMIC DNA]</scope>
</reference>
<dbReference type="InterPro" id="IPR025375">
    <property type="entry name" value="DUF4365"/>
</dbReference>
<proteinExistence type="predicted"/>
<dbReference type="AlphaFoldDB" id="A0A1F4UQ04"/>
<evidence type="ECO:0000313" key="2">
    <source>
        <dbReference type="EMBL" id="OGC46870.1"/>
    </source>
</evidence>
<feature type="domain" description="DUF4365" evidence="1">
    <location>
        <begin position="13"/>
        <end position="121"/>
    </location>
</feature>
<dbReference type="EMBL" id="MEUX01000028">
    <property type="protein sequence ID" value="OGC46870.1"/>
    <property type="molecule type" value="Genomic_DNA"/>
</dbReference>
<sequence>MSLFLKSKQKGNKGEALVESALSEYAIVHRVNGSNDIGLDMLCEWVTGEKPTQLMFGIQVKTLKKNLKDLQHKSELNWLPEYKGTVSINKKTLNYWRGLDFPVFVFFVDLEKSRIYYKRYTSILHDLKSHIEEPFYLVAENNQFKAYVQGKTHTWGFCRDLFFDHLRCQHNKGNLSGVDPNKLGLKGWSNEVLYKGVFDQYQDKIATTFNRYKRLEHLFRTKSES</sequence>
<organism evidence="2 3">
    <name type="scientific">candidate division WWE3 bacterium RIFCSPHIGHO2_01_FULL_35_17</name>
    <dbReference type="NCBI Taxonomy" id="1802614"/>
    <lineage>
        <taxon>Bacteria</taxon>
        <taxon>Katanobacteria</taxon>
    </lineage>
</organism>
<name>A0A1F4UQ04_UNCKA</name>
<dbReference type="Proteomes" id="UP000176444">
    <property type="component" value="Unassembled WGS sequence"/>
</dbReference>